<accession>A0A158G1L7</accession>
<reference evidence="1 2" key="1">
    <citation type="submission" date="2016-01" db="EMBL/GenBank/DDBJ databases">
        <authorList>
            <person name="Oliw E.H."/>
        </authorList>
    </citation>
    <scope>NUCLEOTIDE SEQUENCE [LARGE SCALE GENOMIC DNA]</scope>
    <source>
        <strain evidence="1">LMG 22029</strain>
    </source>
</reference>
<dbReference type="Proteomes" id="UP000054893">
    <property type="component" value="Unassembled WGS sequence"/>
</dbReference>
<proteinExistence type="predicted"/>
<sequence>MHAVPVLYKDHTLKPLAVGSPGSYAAMVIVTTPAGAQWASGILGYFETEQKACQFAIRYGEWEADGRKRAAPKTDGRFTS</sequence>
<dbReference type="EMBL" id="FCOC02000004">
    <property type="protein sequence ID" value="SAL25912.1"/>
    <property type="molecule type" value="Genomic_DNA"/>
</dbReference>
<dbReference type="OrthoDB" id="9009911at2"/>
<dbReference type="AlphaFoldDB" id="A0A158G1L7"/>
<protein>
    <submittedName>
        <fullName evidence="1">Uncharacterized protein</fullName>
    </submittedName>
</protein>
<organism evidence="1 2">
    <name type="scientific">Caballeronia sordidicola</name>
    <name type="common">Burkholderia sordidicola</name>
    <dbReference type="NCBI Taxonomy" id="196367"/>
    <lineage>
        <taxon>Bacteria</taxon>
        <taxon>Pseudomonadati</taxon>
        <taxon>Pseudomonadota</taxon>
        <taxon>Betaproteobacteria</taxon>
        <taxon>Burkholderiales</taxon>
        <taxon>Burkholderiaceae</taxon>
        <taxon>Caballeronia</taxon>
    </lineage>
</organism>
<evidence type="ECO:0000313" key="1">
    <source>
        <dbReference type="EMBL" id="SAL25912.1"/>
    </source>
</evidence>
<name>A0A158G1L7_CABSO</name>
<gene>
    <name evidence="1" type="ORF">AWB64_02111</name>
</gene>
<evidence type="ECO:0000313" key="2">
    <source>
        <dbReference type="Proteomes" id="UP000054893"/>
    </source>
</evidence>